<gene>
    <name evidence="3" type="ORF">CI109_102137</name>
</gene>
<keyword evidence="4" id="KW-1185">Reference proteome</keyword>
<dbReference type="EMBL" id="CP144054">
    <property type="protein sequence ID" value="WWD17696.1"/>
    <property type="molecule type" value="Genomic_DNA"/>
</dbReference>
<keyword evidence="2" id="KW-0472">Membrane</keyword>
<dbReference type="RefSeq" id="XP_031860976.1">
    <property type="nucleotide sequence ID" value="XM_032004861.1"/>
</dbReference>
<keyword evidence="2" id="KW-0812">Transmembrane</keyword>
<protein>
    <submittedName>
        <fullName evidence="3">Uncharacterized protein</fullName>
    </submittedName>
</protein>
<reference evidence="3" key="2">
    <citation type="submission" date="2024-01" db="EMBL/GenBank/DDBJ databases">
        <title>Comparative genomics of Cryptococcus and Kwoniella reveals pathogenesis evolution and contrasting modes of karyotype evolution via chromosome fusion or intercentromeric recombination.</title>
        <authorList>
            <person name="Coelho M.A."/>
            <person name="David-Palma M."/>
            <person name="Shea T."/>
            <person name="Bowers K."/>
            <person name="McGinley-Smith S."/>
            <person name="Mohammad A.W."/>
            <person name="Gnirke A."/>
            <person name="Yurkov A.M."/>
            <person name="Nowrousian M."/>
            <person name="Sun S."/>
            <person name="Cuomo C.A."/>
            <person name="Heitman J."/>
        </authorList>
    </citation>
    <scope>NUCLEOTIDE SEQUENCE</scope>
    <source>
        <strain evidence="3">CBS 12478</strain>
    </source>
</reference>
<feature type="transmembrane region" description="Helical" evidence="2">
    <location>
        <begin position="535"/>
        <end position="558"/>
    </location>
</feature>
<dbReference type="KEGG" id="ksn:43589001"/>
<evidence type="ECO:0000313" key="3">
    <source>
        <dbReference type="EMBL" id="WWD17696.1"/>
    </source>
</evidence>
<feature type="compositionally biased region" description="Acidic residues" evidence="1">
    <location>
        <begin position="412"/>
        <end position="422"/>
    </location>
</feature>
<accession>A0A5M6BYW7</accession>
<dbReference type="GeneID" id="43589001"/>
<proteinExistence type="predicted"/>
<keyword evidence="2" id="KW-1133">Transmembrane helix</keyword>
<evidence type="ECO:0000256" key="1">
    <source>
        <dbReference type="SAM" id="MobiDB-lite"/>
    </source>
</evidence>
<evidence type="ECO:0000313" key="4">
    <source>
        <dbReference type="Proteomes" id="UP000322225"/>
    </source>
</evidence>
<feature type="compositionally biased region" description="Polar residues" evidence="1">
    <location>
        <begin position="427"/>
        <end position="438"/>
    </location>
</feature>
<feature type="region of interest" description="Disordered" evidence="1">
    <location>
        <begin position="131"/>
        <end position="154"/>
    </location>
</feature>
<feature type="compositionally biased region" description="Acidic residues" evidence="1">
    <location>
        <begin position="508"/>
        <end position="517"/>
    </location>
</feature>
<evidence type="ECO:0000256" key="2">
    <source>
        <dbReference type="SAM" id="Phobius"/>
    </source>
</evidence>
<feature type="compositionally biased region" description="Basic and acidic residues" evidence="1">
    <location>
        <begin position="476"/>
        <end position="507"/>
    </location>
</feature>
<organism evidence="3 4">
    <name type="scientific">Kwoniella shandongensis</name>
    <dbReference type="NCBI Taxonomy" id="1734106"/>
    <lineage>
        <taxon>Eukaryota</taxon>
        <taxon>Fungi</taxon>
        <taxon>Dikarya</taxon>
        <taxon>Basidiomycota</taxon>
        <taxon>Agaricomycotina</taxon>
        <taxon>Tremellomycetes</taxon>
        <taxon>Tremellales</taxon>
        <taxon>Cryptococcaceae</taxon>
        <taxon>Kwoniella</taxon>
    </lineage>
</organism>
<dbReference type="Proteomes" id="UP000322225">
    <property type="component" value="Chromosome 4"/>
</dbReference>
<reference evidence="3" key="1">
    <citation type="submission" date="2017-08" db="EMBL/GenBank/DDBJ databases">
        <authorList>
            <person name="Cuomo C."/>
            <person name="Billmyre B."/>
            <person name="Heitman J."/>
        </authorList>
    </citation>
    <scope>NUCLEOTIDE SEQUENCE</scope>
    <source>
        <strain evidence="3">CBS 12478</strain>
    </source>
</reference>
<name>A0A5M6BYW7_9TREE</name>
<dbReference type="OrthoDB" id="2596449at2759"/>
<feature type="region of interest" description="Disordered" evidence="1">
    <location>
        <begin position="410"/>
        <end position="520"/>
    </location>
</feature>
<sequence length="559" mass="61585">MPVASTSTATATATAPRISPPLPLPIHFALLPSLLPTRNLSPLLYVLINNIPIYLTLDPSHAPHFSLLPLFLALNPCSPLTILSSLQLRPNEYTLTLGGVVPFVDIWVQREVGKRVCEKLGVGRLFFEEDGNDGQPMRSKGRGNGQSTRKGKGKGLLGDMVAEALSWDEGGSIGHNWIPASAQIPSSIYSLSTLLSTPFSTISLIEDGRYITTSIDVDTRARMIREAQFGDPSKIREGDWGDGWEKIIRLSDLAWKRFLLHPSKPPINPSVNRSHSHTHIPKHSHKLATMTETDLIHSLLPTIPTIIQPQSPSLSFPFALTDLERLLTHPTSDTPPRTTLISLLLSFLPTWKSSNALDDEKRLQYEARMGLSLAELLGGILVSSWSATRGAGKVEEVNVKGERTITLKIENVEDSTEDDDEVGPSRNGRSQGGWSQTVERLEYLRGGSPEPQRPAGSRQHSSKRRKSVSPVVGSRPPKERTWSRNHDIGGPDRGNDGTERMDDRDQNEYDDPDEGMEVDSAGRMEDMQSETMRGWYPFVTLGLAIVAGLLMGYIGPLLE</sequence>
<dbReference type="AlphaFoldDB" id="A0A5M6BYW7"/>